<evidence type="ECO:0000313" key="2">
    <source>
        <dbReference type="EMBL" id="KAK3239325.1"/>
    </source>
</evidence>
<organism evidence="2 3">
    <name type="scientific">Cymbomonas tetramitiformis</name>
    <dbReference type="NCBI Taxonomy" id="36881"/>
    <lineage>
        <taxon>Eukaryota</taxon>
        <taxon>Viridiplantae</taxon>
        <taxon>Chlorophyta</taxon>
        <taxon>Pyramimonadophyceae</taxon>
        <taxon>Pyramimonadales</taxon>
        <taxon>Pyramimonadaceae</taxon>
        <taxon>Cymbomonas</taxon>
    </lineage>
</organism>
<dbReference type="PANTHER" id="PTHR34605">
    <property type="entry name" value="PHAGE_INTEGRASE DOMAIN-CONTAINING PROTEIN"/>
    <property type="match status" value="1"/>
</dbReference>
<dbReference type="InterPro" id="IPR052925">
    <property type="entry name" value="Phage_Integrase-like_Recomb"/>
</dbReference>
<dbReference type="SUPFAM" id="SSF47823">
    <property type="entry name" value="lambda integrase-like, N-terminal domain"/>
    <property type="match status" value="1"/>
</dbReference>
<dbReference type="Gene3D" id="1.10.150.130">
    <property type="match status" value="1"/>
</dbReference>
<name>A0AAE0BNS8_9CHLO</name>
<evidence type="ECO:0000256" key="1">
    <source>
        <dbReference type="ARBA" id="ARBA00023125"/>
    </source>
</evidence>
<dbReference type="PANTHER" id="PTHR34605:SF4">
    <property type="entry name" value="DNA ADENINE METHYLTRANSFERASE"/>
    <property type="match status" value="1"/>
</dbReference>
<comment type="caution">
    <text evidence="2">The sequence shown here is derived from an EMBL/GenBank/DDBJ whole genome shotgun (WGS) entry which is preliminary data.</text>
</comment>
<dbReference type="Proteomes" id="UP001190700">
    <property type="component" value="Unassembled WGS sequence"/>
</dbReference>
<sequence length="663" mass="74511">MAGVSWRNVALNEADPAASPGSMVADIPQLQAAGMLIVDQAATSGYTSPIHWDILPQGYWREVKEAATQNWKSVGEFVKTLLIVAAAQVPLPGPVVDPAALALQQQLAKQQQDHLLRWRLSDSRLTRKRLFTQRHWRRFGADPLFDIHPAKVLMPVHLCPELVAEDPDTLTAQFGFKVILEFYDFLMRLIGEDRASMEESKVQAAWQDFQLRQSRDGVEISAPNLYRWQRSPSHLRRCWHTTMGVPQGRESDVPQGTYYTVDNYAADEHWSSTDGEIRKERVAGNIVPMQEHRKLQRVSAVGVVAKERKGIVKYRPLWDYSRLVEFGVNSRIDLDTEKFSSIKDACALLRPELWMAKLDLTATYRSVPLAAIHAGLPAEARAAALQAACFAPNPQTAYSTGVRSYVSFCISGRARGFLERMLPAEDDVLALWVVYMVTEREVKLKTAKKYTSGVQALHLQLGFEWVLVRQRWAVHAALQGCSRSWDTTSKQTMPLGFAELLLIAEVVKPHSFNENVVFSASTLCFFTFFRKDNVSVEKAEAWRQRGYLVRSDVSLPDTVSADIRVWHSKTIQAGERYHHLHLLHVPDSPICPKTPLHRVEDVCMEDAKGKLKPLTHSIVVGTVRKLVERVGLDPASYIDHSFRRGGNSSFQVAVVSLGQGLGC</sequence>
<dbReference type="AlphaFoldDB" id="A0AAE0BNS8"/>
<dbReference type="EMBL" id="LGRX02033951">
    <property type="protein sequence ID" value="KAK3239325.1"/>
    <property type="molecule type" value="Genomic_DNA"/>
</dbReference>
<protein>
    <submittedName>
        <fullName evidence="2">Uncharacterized protein</fullName>
    </submittedName>
</protein>
<keyword evidence="1" id="KW-0238">DNA-binding</keyword>
<evidence type="ECO:0000313" key="3">
    <source>
        <dbReference type="Proteomes" id="UP001190700"/>
    </source>
</evidence>
<gene>
    <name evidence="2" type="ORF">CYMTET_50742</name>
</gene>
<accession>A0AAE0BNS8</accession>
<dbReference type="InterPro" id="IPR010998">
    <property type="entry name" value="Integrase_recombinase_N"/>
</dbReference>
<reference evidence="2 3" key="1">
    <citation type="journal article" date="2015" name="Genome Biol. Evol.">
        <title>Comparative Genomics of a Bacterivorous Green Alga Reveals Evolutionary Causalities and Consequences of Phago-Mixotrophic Mode of Nutrition.</title>
        <authorList>
            <person name="Burns J.A."/>
            <person name="Paasch A."/>
            <person name="Narechania A."/>
            <person name="Kim E."/>
        </authorList>
    </citation>
    <scope>NUCLEOTIDE SEQUENCE [LARGE SCALE GENOMIC DNA]</scope>
    <source>
        <strain evidence="2 3">PLY_AMNH</strain>
    </source>
</reference>
<proteinExistence type="predicted"/>
<dbReference type="GO" id="GO:0003677">
    <property type="term" value="F:DNA binding"/>
    <property type="evidence" value="ECO:0007669"/>
    <property type="project" value="UniProtKB-KW"/>
</dbReference>
<keyword evidence="3" id="KW-1185">Reference proteome</keyword>